<protein>
    <submittedName>
        <fullName evidence="1">Uncharacterized protein</fullName>
    </submittedName>
</protein>
<reference evidence="1 2" key="1">
    <citation type="submission" date="2017-05" db="EMBL/GenBank/DDBJ databases">
        <authorList>
            <person name="Varghese N."/>
            <person name="Submissions S."/>
        </authorList>
    </citation>
    <scope>NUCLEOTIDE SEQUENCE [LARGE SCALE GENOMIC DNA]</scope>
    <source>
        <strain evidence="1 2">DSM 15522</strain>
    </source>
</reference>
<organism evidence="1 2">
    <name type="scientific">Desulfurobacterium pacificum</name>
    <dbReference type="NCBI Taxonomy" id="240166"/>
    <lineage>
        <taxon>Bacteria</taxon>
        <taxon>Pseudomonadati</taxon>
        <taxon>Aquificota</taxon>
        <taxon>Aquificia</taxon>
        <taxon>Desulfurobacteriales</taxon>
        <taxon>Desulfurobacteriaceae</taxon>
        <taxon>Desulfurobacterium</taxon>
    </lineage>
</organism>
<proteinExistence type="predicted"/>
<keyword evidence="2" id="KW-1185">Reference proteome</keyword>
<evidence type="ECO:0000313" key="2">
    <source>
        <dbReference type="Proteomes" id="UP001157911"/>
    </source>
</evidence>
<dbReference type="Proteomes" id="UP001157911">
    <property type="component" value="Unassembled WGS sequence"/>
</dbReference>
<sequence length="67" mass="7732">MGEIVIKVPGNVKETLEIEKNQQTVKEFLRKLKLIEDVLFLQEHYPEVNNAVEIPNISEEDLIIQGD</sequence>
<evidence type="ECO:0000313" key="1">
    <source>
        <dbReference type="EMBL" id="SMP11830.1"/>
    </source>
</evidence>
<name>A0ABY1NKE2_9BACT</name>
<gene>
    <name evidence="1" type="ORF">SAMN06265339_0987</name>
</gene>
<dbReference type="RefSeq" id="WP_283400467.1">
    <property type="nucleotide sequence ID" value="NZ_FXUB01000002.1"/>
</dbReference>
<accession>A0ABY1NKE2</accession>
<dbReference type="EMBL" id="FXUB01000002">
    <property type="protein sequence ID" value="SMP11830.1"/>
    <property type="molecule type" value="Genomic_DNA"/>
</dbReference>
<comment type="caution">
    <text evidence="1">The sequence shown here is derived from an EMBL/GenBank/DDBJ whole genome shotgun (WGS) entry which is preliminary data.</text>
</comment>